<sequence>MVGRIPRRCCGESGFVLTEIAVSLPILALLLTFLAFAVMWSFRSYRQEIADAELQQEMQIAAARIVESALLSERIRERQRGVYEMRQRTWDREPLDRYWVSNGNLVFNYATYPITGAFSGAGVHITSFSVKSDAHASCLYHIEMTGRSMVTGRTYMLKTSVYLREDMGGT</sequence>
<dbReference type="RefSeq" id="WP_006693232.1">
    <property type="nucleotide sequence ID" value="NZ_JH376800.1"/>
</dbReference>
<keyword evidence="1" id="KW-0812">Transmembrane</keyword>
<dbReference type="HOGENOM" id="CLU_1569617_0_0_9"/>
<gene>
    <name evidence="2" type="ORF">HMPREF9334_01797</name>
</gene>
<evidence type="ECO:0000256" key="1">
    <source>
        <dbReference type="SAM" id="Phobius"/>
    </source>
</evidence>
<comment type="caution">
    <text evidence="2">The sequence shown here is derived from an EMBL/GenBank/DDBJ whole genome shotgun (WGS) entry which is preliminary data.</text>
</comment>
<feature type="transmembrane region" description="Helical" evidence="1">
    <location>
        <begin position="20"/>
        <end position="42"/>
    </location>
</feature>
<dbReference type="PATRIC" id="fig|679201.3.peg.1812"/>
<protein>
    <recommendedName>
        <fullName evidence="4">Prepilin-type N-terminal cleavage/methylation domain-containing protein</fullName>
    </recommendedName>
</protein>
<keyword evidence="3" id="KW-1185">Reference proteome</keyword>
<keyword evidence="1" id="KW-1133">Transmembrane helix</keyword>
<evidence type="ECO:0008006" key="4">
    <source>
        <dbReference type="Google" id="ProtNLM"/>
    </source>
</evidence>
<dbReference type="eggNOG" id="ENOG5033UEM">
    <property type="taxonomic scope" value="Bacteria"/>
</dbReference>
<reference evidence="2 3" key="1">
    <citation type="submission" date="2011-08" db="EMBL/GenBank/DDBJ databases">
        <title>The Genome Sequence of Selenomonas infelix ATCC 43532.</title>
        <authorList>
            <consortium name="The Broad Institute Genome Sequencing Platform"/>
            <person name="Earl A."/>
            <person name="Ward D."/>
            <person name="Feldgarden M."/>
            <person name="Gevers D."/>
            <person name="Izard J."/>
            <person name="Blanton J.M."/>
            <person name="Baranova O.V."/>
            <person name="Dewhirst F.E."/>
            <person name="Young S.K."/>
            <person name="Zeng Q."/>
            <person name="Gargeya S."/>
            <person name="Fitzgerald M."/>
            <person name="Haas B."/>
            <person name="Abouelleil A."/>
            <person name="Alvarado L."/>
            <person name="Arachchi H.M."/>
            <person name="Berlin A."/>
            <person name="Brown A."/>
            <person name="Chapman S.B."/>
            <person name="Chen Z."/>
            <person name="Dunbar C."/>
            <person name="Freedman E."/>
            <person name="Gearin G."/>
            <person name="Gellesch M."/>
            <person name="Goldberg J."/>
            <person name="Griggs A."/>
            <person name="Gujja S."/>
            <person name="Heiman D."/>
            <person name="Howarth C."/>
            <person name="Larson L."/>
            <person name="Lui A."/>
            <person name="MacDonald P.J.P."/>
            <person name="Montmayeur A."/>
            <person name="Murphy C."/>
            <person name="Neiman D."/>
            <person name="Pearson M."/>
            <person name="Priest M."/>
            <person name="Roberts A."/>
            <person name="Saif S."/>
            <person name="Shea T."/>
            <person name="Shenoy N."/>
            <person name="Sisk P."/>
            <person name="Stolte C."/>
            <person name="Sykes S."/>
            <person name="Wortman J."/>
            <person name="Nusbaum C."/>
            <person name="Birren B."/>
        </authorList>
    </citation>
    <scope>NUCLEOTIDE SEQUENCE [LARGE SCALE GENOMIC DNA]</scope>
    <source>
        <strain evidence="2 3">ATCC 43532</strain>
    </source>
</reference>
<dbReference type="OrthoDB" id="1666842at2"/>
<dbReference type="Proteomes" id="UP000004129">
    <property type="component" value="Unassembled WGS sequence"/>
</dbReference>
<keyword evidence="1" id="KW-0472">Membrane</keyword>
<evidence type="ECO:0000313" key="3">
    <source>
        <dbReference type="Proteomes" id="UP000004129"/>
    </source>
</evidence>
<proteinExistence type="predicted"/>
<dbReference type="STRING" id="679201.HMPREF9334_01797"/>
<accession>G5GR45</accession>
<dbReference type="EMBL" id="ACZM01000017">
    <property type="protein sequence ID" value="EHG19905.1"/>
    <property type="molecule type" value="Genomic_DNA"/>
</dbReference>
<dbReference type="AlphaFoldDB" id="G5GR45"/>
<organism evidence="2 3">
    <name type="scientific">Selenomonas infelix ATCC 43532</name>
    <dbReference type="NCBI Taxonomy" id="679201"/>
    <lineage>
        <taxon>Bacteria</taxon>
        <taxon>Bacillati</taxon>
        <taxon>Bacillota</taxon>
        <taxon>Negativicutes</taxon>
        <taxon>Selenomonadales</taxon>
        <taxon>Selenomonadaceae</taxon>
        <taxon>Selenomonas</taxon>
    </lineage>
</organism>
<name>G5GR45_9FIRM</name>
<evidence type="ECO:0000313" key="2">
    <source>
        <dbReference type="EMBL" id="EHG19905.1"/>
    </source>
</evidence>